<dbReference type="EMBL" id="PPSX01000012">
    <property type="protein sequence ID" value="RZQ54483.1"/>
    <property type="molecule type" value="Genomic_DNA"/>
</dbReference>
<reference evidence="1 2" key="1">
    <citation type="submission" date="2018-01" db="EMBL/GenBank/DDBJ databases">
        <title>Co-occurrence of chitin degradation, pigmentation and bioactivity in marine Pseudoalteromonas.</title>
        <authorList>
            <person name="Paulsen S."/>
            <person name="Gram L."/>
            <person name="Machado H."/>
        </authorList>
    </citation>
    <scope>NUCLEOTIDE SEQUENCE [LARGE SCALE GENOMIC DNA]</scope>
    <source>
        <strain evidence="1 2">S3898</strain>
    </source>
</reference>
<gene>
    <name evidence="1" type="ORF">C1E23_03425</name>
</gene>
<dbReference type="AlphaFoldDB" id="A0A4Q7IQ01"/>
<evidence type="ECO:0000313" key="2">
    <source>
        <dbReference type="Proteomes" id="UP000291338"/>
    </source>
</evidence>
<comment type="caution">
    <text evidence="1">The sequence shown here is derived from an EMBL/GenBank/DDBJ whole genome shotgun (WGS) entry which is preliminary data.</text>
</comment>
<accession>A0A4Q7IQ01</accession>
<name>A0A4Q7IQ01_9GAMM</name>
<organism evidence="1 2">
    <name type="scientific">Pseudoalteromonas phenolica</name>
    <dbReference type="NCBI Taxonomy" id="161398"/>
    <lineage>
        <taxon>Bacteria</taxon>
        <taxon>Pseudomonadati</taxon>
        <taxon>Pseudomonadota</taxon>
        <taxon>Gammaproteobacteria</taxon>
        <taxon>Alteromonadales</taxon>
        <taxon>Pseudoalteromonadaceae</taxon>
        <taxon>Pseudoalteromonas</taxon>
    </lineage>
</organism>
<dbReference type="Proteomes" id="UP000291338">
    <property type="component" value="Unassembled WGS sequence"/>
</dbReference>
<sequence>MEHGPEGYFPKVGTYRIFKDVCNNHTCFDLVYVSYIVGTKGMRRLAVVSKKKELIGVYSGFNEDPIEVHGNSLIFPVSEAGSEFGFKIEFSGKLPPEQAYLDGEFFILESQP</sequence>
<dbReference type="RefSeq" id="WP_130254228.1">
    <property type="nucleotide sequence ID" value="NZ_PPSX01000012.1"/>
</dbReference>
<protein>
    <submittedName>
        <fullName evidence="1">Uncharacterized protein</fullName>
    </submittedName>
</protein>
<evidence type="ECO:0000313" key="1">
    <source>
        <dbReference type="EMBL" id="RZQ54483.1"/>
    </source>
</evidence>
<proteinExistence type="predicted"/>